<dbReference type="AlphaFoldDB" id="A0A1K1QMH1"/>
<reference evidence="9 10" key="1">
    <citation type="submission" date="2016-11" db="EMBL/GenBank/DDBJ databases">
        <authorList>
            <person name="Jaros S."/>
            <person name="Januszkiewicz K."/>
            <person name="Wedrychowicz H."/>
        </authorList>
    </citation>
    <scope>NUCLEOTIDE SEQUENCE [LARGE SCALE GENOMIC DNA]</scope>
    <source>
        <strain evidence="9 10">CGMCC 1.12145</strain>
    </source>
</reference>
<feature type="transmembrane region" description="Helical" evidence="6">
    <location>
        <begin position="12"/>
        <end position="32"/>
    </location>
</feature>
<dbReference type="Pfam" id="PF01578">
    <property type="entry name" value="Cytochrom_C_asm"/>
    <property type="match status" value="1"/>
</dbReference>
<keyword evidence="3" id="KW-0201">Cytochrome c-type biogenesis</keyword>
<proteinExistence type="predicted"/>
<dbReference type="PANTHER" id="PTHR30071">
    <property type="entry name" value="HEME EXPORTER PROTEIN C"/>
    <property type="match status" value="1"/>
</dbReference>
<organism evidence="9 10">
    <name type="scientific">Sinomicrobium oceani</name>
    <dbReference type="NCBI Taxonomy" id="1150368"/>
    <lineage>
        <taxon>Bacteria</taxon>
        <taxon>Pseudomonadati</taxon>
        <taxon>Bacteroidota</taxon>
        <taxon>Flavobacteriia</taxon>
        <taxon>Flavobacteriales</taxon>
        <taxon>Flavobacteriaceae</taxon>
        <taxon>Sinomicrobium</taxon>
    </lineage>
</organism>
<accession>A0A1K1QMH1</accession>
<dbReference type="RefSeq" id="WP_072317908.1">
    <property type="nucleotide sequence ID" value="NZ_FPJE01000014.1"/>
</dbReference>
<keyword evidence="5 6" id="KW-0472">Membrane</keyword>
<dbReference type="OrthoDB" id="9814290at2"/>
<dbReference type="GO" id="GO:0020037">
    <property type="term" value="F:heme binding"/>
    <property type="evidence" value="ECO:0007669"/>
    <property type="project" value="InterPro"/>
</dbReference>
<feature type="domain" description="ResB-like" evidence="8">
    <location>
        <begin position="345"/>
        <end position="418"/>
    </location>
</feature>
<keyword evidence="4 6" id="KW-1133">Transmembrane helix</keyword>
<keyword evidence="2 6" id="KW-0812">Transmembrane</keyword>
<dbReference type="Pfam" id="PF05140">
    <property type="entry name" value="ResB"/>
    <property type="match status" value="1"/>
</dbReference>
<feature type="domain" description="Cytochrome c assembly protein" evidence="7">
    <location>
        <begin position="822"/>
        <end position="1026"/>
    </location>
</feature>
<dbReference type="InterPro" id="IPR002541">
    <property type="entry name" value="Cyt_c_assembly"/>
</dbReference>
<evidence type="ECO:0000259" key="7">
    <source>
        <dbReference type="Pfam" id="PF01578"/>
    </source>
</evidence>
<evidence type="ECO:0000256" key="4">
    <source>
        <dbReference type="ARBA" id="ARBA00022989"/>
    </source>
</evidence>
<dbReference type="PANTHER" id="PTHR30071:SF1">
    <property type="entry name" value="CYTOCHROME B_B6 PROTEIN-RELATED"/>
    <property type="match status" value="1"/>
</dbReference>
<feature type="transmembrane region" description="Helical" evidence="6">
    <location>
        <begin position="890"/>
        <end position="914"/>
    </location>
</feature>
<evidence type="ECO:0000256" key="2">
    <source>
        <dbReference type="ARBA" id="ARBA00022692"/>
    </source>
</evidence>
<dbReference type="InterPro" id="IPR007816">
    <property type="entry name" value="ResB-like_domain"/>
</dbReference>
<evidence type="ECO:0000313" key="9">
    <source>
        <dbReference type="EMBL" id="SFW61151.1"/>
    </source>
</evidence>
<gene>
    <name evidence="9" type="ORF">SAMN02927921_02695</name>
</gene>
<feature type="transmembrane region" description="Helical" evidence="6">
    <location>
        <begin position="1039"/>
        <end position="1056"/>
    </location>
</feature>
<dbReference type="EMBL" id="FPJE01000014">
    <property type="protein sequence ID" value="SFW61151.1"/>
    <property type="molecule type" value="Genomic_DNA"/>
</dbReference>
<dbReference type="GO" id="GO:0005886">
    <property type="term" value="C:plasma membrane"/>
    <property type="evidence" value="ECO:0007669"/>
    <property type="project" value="TreeGrafter"/>
</dbReference>
<evidence type="ECO:0000256" key="1">
    <source>
        <dbReference type="ARBA" id="ARBA00004141"/>
    </source>
</evidence>
<feature type="transmembrane region" description="Helical" evidence="6">
    <location>
        <begin position="828"/>
        <end position="844"/>
    </location>
</feature>
<feature type="transmembrane region" description="Helical" evidence="6">
    <location>
        <begin position="790"/>
        <end position="816"/>
    </location>
</feature>
<feature type="transmembrane region" description="Helical" evidence="6">
    <location>
        <begin position="79"/>
        <end position="99"/>
    </location>
</feature>
<dbReference type="GO" id="GO:0017004">
    <property type="term" value="P:cytochrome complex assembly"/>
    <property type="evidence" value="ECO:0007669"/>
    <property type="project" value="UniProtKB-KW"/>
</dbReference>
<protein>
    <submittedName>
        <fullName evidence="9">Cytochrome c-type biogenesis protein CcsB</fullName>
    </submittedName>
</protein>
<evidence type="ECO:0000259" key="8">
    <source>
        <dbReference type="Pfam" id="PF05140"/>
    </source>
</evidence>
<feature type="transmembrane region" description="Helical" evidence="6">
    <location>
        <begin position="998"/>
        <end position="1019"/>
    </location>
</feature>
<feature type="transmembrane region" description="Helical" evidence="6">
    <location>
        <begin position="973"/>
        <end position="991"/>
    </location>
</feature>
<sequence length="1074" mass="121551">MTDFLKKTLFSTRLMAILFVVFATALAFGTFIESWYSTTTARIWIYNAWWFEAIMVVFVINFCGNIVRYRLHKKEKWAVLLLHISFILILLGAFVTRYISYEGVMPIREGETSNTFLSDKTYLTAFIDGDIDGQPMRKSMKESLLVSPEGILSRLPWRSDFNGQPFTVSYAGYIDGAEEGLVPDENGEEYLQIVEAGGGSRHDHYIKSGEVSSIHNVLFALNKPTQGAINIDTRGDEYTISSPFEGTFMRMADQMQDSVAKDSVQKLQLRSLYNMAGMQFVFPEPLVRGRYDIVEAKEKGNASQDAIILDISTNGETRQVKVLGGKGMVKEPVTTTIGGLDFHLSFGSTEIKLPFSITLNDFIAEKYPGTESGYSSFMSKVTVNDERSFDYDIYMNHILDHGGYRFFQARFDPDEKGTVLSVNHDFYGTWITYIGYFLLYTGLMGILFYGKTRFKDLGVMLKKVKKDKAKLATAIVFLFGLNAFAQQDPAQVSDAHLPTEENHTHTNVLPTKSQIDSIINATSVSQEHADMFGKLVIQDDGGRMKPVNTFASELLRKISKSDSYNGLDADQVFLSMLQNPAAWYNAEIIYMKKANDSLHRLIGVKEGTEFVRAIDFFDTDGNYKLAPYLQEAYATNVPNKFQKEFKEADQRLALLNRALGGEILKIFPLPDDENNKWISSVDYRTRQYPVQDSLYANFIRNSVSLYLMSLREAIKTDNYDQAEKILEAFEKNQENFGAEVLPSRQKIEVEALYNKVNIFEKLLLAYMTVGLVMFVLIVLRIFYETKTLKILVAGGKVIVVLLFVLHTLGLIARSYISGHAPWSDAYESMIYVAWATMLFGLIFGRKSDLTLSSTAFVTSIILFGAHMNWLDPAIANLQPVLNSYWLMIHVSIIVGSYGPFTLGMILGVVALLLIILTNDKNKKKMALHIREITIINEMALTVGLIMLTIGNFLGGQWANESWGRYWGWDPKETWALISIMVYAFVIHMRLVPGLRGRFAFNYASIIAYASIMMTYFGVNFYLVGLHSYASGDKVITPDFVYYSLVVIALLGAVSYWKYKIYYKEKKNNGKKIKA</sequence>
<feature type="transmembrane region" description="Helical" evidence="6">
    <location>
        <begin position="934"/>
        <end position="953"/>
    </location>
</feature>
<dbReference type="STRING" id="1150368.SAMN02927921_02695"/>
<feature type="transmembrane region" description="Helical" evidence="6">
    <location>
        <begin position="851"/>
        <end position="870"/>
    </location>
</feature>
<comment type="subcellular location">
    <subcellularLocation>
        <location evidence="1">Membrane</location>
        <topology evidence="1">Multi-pass membrane protein</topology>
    </subcellularLocation>
</comment>
<evidence type="ECO:0000256" key="6">
    <source>
        <dbReference type="SAM" id="Phobius"/>
    </source>
</evidence>
<evidence type="ECO:0000313" key="10">
    <source>
        <dbReference type="Proteomes" id="UP000182248"/>
    </source>
</evidence>
<evidence type="ECO:0000256" key="5">
    <source>
        <dbReference type="ARBA" id="ARBA00023136"/>
    </source>
</evidence>
<feature type="transmembrane region" description="Helical" evidence="6">
    <location>
        <begin position="430"/>
        <end position="449"/>
    </location>
</feature>
<keyword evidence="10" id="KW-1185">Reference proteome</keyword>
<evidence type="ECO:0000256" key="3">
    <source>
        <dbReference type="ARBA" id="ARBA00022748"/>
    </source>
</evidence>
<feature type="transmembrane region" description="Helical" evidence="6">
    <location>
        <begin position="763"/>
        <end position="783"/>
    </location>
</feature>
<feature type="transmembrane region" description="Helical" evidence="6">
    <location>
        <begin position="44"/>
        <end position="67"/>
    </location>
</feature>
<feature type="transmembrane region" description="Helical" evidence="6">
    <location>
        <begin position="469"/>
        <end position="485"/>
    </location>
</feature>
<dbReference type="InterPro" id="IPR045062">
    <property type="entry name" value="Cyt_c_biogenesis_CcsA/CcmC"/>
</dbReference>
<dbReference type="Proteomes" id="UP000182248">
    <property type="component" value="Unassembled WGS sequence"/>
</dbReference>
<name>A0A1K1QMH1_9FLAO</name>